<name>A0ABV0YCN6_9TELE</name>
<dbReference type="EMBL" id="JAHRIP010028896">
    <property type="protein sequence ID" value="MEQ2291230.1"/>
    <property type="molecule type" value="Genomic_DNA"/>
</dbReference>
<comment type="caution">
    <text evidence="1">The sequence shown here is derived from an EMBL/GenBank/DDBJ whole genome shotgun (WGS) entry which is preliminary data.</text>
</comment>
<organism evidence="1 2">
    <name type="scientific">Ameca splendens</name>
    <dbReference type="NCBI Taxonomy" id="208324"/>
    <lineage>
        <taxon>Eukaryota</taxon>
        <taxon>Metazoa</taxon>
        <taxon>Chordata</taxon>
        <taxon>Craniata</taxon>
        <taxon>Vertebrata</taxon>
        <taxon>Euteleostomi</taxon>
        <taxon>Actinopterygii</taxon>
        <taxon>Neopterygii</taxon>
        <taxon>Teleostei</taxon>
        <taxon>Neoteleostei</taxon>
        <taxon>Acanthomorphata</taxon>
        <taxon>Ovalentaria</taxon>
        <taxon>Atherinomorphae</taxon>
        <taxon>Cyprinodontiformes</taxon>
        <taxon>Goodeidae</taxon>
        <taxon>Ameca</taxon>
    </lineage>
</organism>
<gene>
    <name evidence="1" type="ORF">AMECASPLE_011340</name>
</gene>
<reference evidence="1 2" key="1">
    <citation type="submission" date="2021-06" db="EMBL/GenBank/DDBJ databases">
        <authorList>
            <person name="Palmer J.M."/>
        </authorList>
    </citation>
    <scope>NUCLEOTIDE SEQUENCE [LARGE SCALE GENOMIC DNA]</scope>
    <source>
        <strain evidence="1 2">AS_MEX2019</strain>
        <tissue evidence="1">Muscle</tissue>
    </source>
</reference>
<evidence type="ECO:0000313" key="2">
    <source>
        <dbReference type="Proteomes" id="UP001469553"/>
    </source>
</evidence>
<keyword evidence="2" id="KW-1185">Reference proteome</keyword>
<proteinExistence type="predicted"/>
<evidence type="ECO:0000313" key="1">
    <source>
        <dbReference type="EMBL" id="MEQ2291230.1"/>
    </source>
</evidence>
<dbReference type="Proteomes" id="UP001469553">
    <property type="component" value="Unassembled WGS sequence"/>
</dbReference>
<protein>
    <submittedName>
        <fullName evidence="1">Uncharacterized protein</fullName>
    </submittedName>
</protein>
<accession>A0ABV0YCN6</accession>
<sequence>MEPYQVTTWRTHCAVNVGGKVMYWCIVHDSDAHAQIVLHTHCIPMSHKMSRPSTLATKAFNFSLLNKKDGEYVVPLLNVSLFYISKQFPSVILYCLSTLNICFWMSPEHLNHKPAAFTGEKYSCLRMN</sequence>